<reference evidence="2 3" key="1">
    <citation type="submission" date="2009-04" db="EMBL/GenBank/DDBJ databases">
        <authorList>
            <person name="Qin X."/>
            <person name="Bachman B."/>
            <person name="Battles P."/>
            <person name="Bell A."/>
            <person name="Bess C."/>
            <person name="Bickham C."/>
            <person name="Chaboub L."/>
            <person name="Chen D."/>
            <person name="Coyle M."/>
            <person name="Deiros D.R."/>
            <person name="Dinh H."/>
            <person name="Forbes L."/>
            <person name="Fowler G."/>
            <person name="Francisco L."/>
            <person name="Fu Q."/>
            <person name="Gubbala S."/>
            <person name="Hale W."/>
            <person name="Han Y."/>
            <person name="Hemphill L."/>
            <person name="Highlander S.K."/>
            <person name="Hirani K."/>
            <person name="Hogues M."/>
            <person name="Jackson L."/>
            <person name="Jakkamsetti A."/>
            <person name="Javaid M."/>
            <person name="Jiang H."/>
            <person name="Korchina V."/>
            <person name="Kovar C."/>
            <person name="Lara F."/>
            <person name="Lee S."/>
            <person name="Mata R."/>
            <person name="Mathew T."/>
            <person name="Moen C."/>
            <person name="Morales K."/>
            <person name="Munidasa M."/>
            <person name="Nazareth L."/>
            <person name="Ngo R."/>
            <person name="Nguyen L."/>
            <person name="Okwuonu G."/>
            <person name="Ongeri F."/>
            <person name="Patil S."/>
            <person name="Petrosino J."/>
            <person name="Pham C."/>
            <person name="Pham P."/>
            <person name="Pu L.-L."/>
            <person name="Puazo M."/>
            <person name="Raj R."/>
            <person name="Reid J."/>
            <person name="Rouhana J."/>
            <person name="Saada N."/>
            <person name="Shang Y."/>
            <person name="Simmons D."/>
            <person name="Thornton R."/>
            <person name="Warren J."/>
            <person name="Weissenberger G."/>
            <person name="Zhang J."/>
            <person name="Zhang L."/>
            <person name="Zhou C."/>
            <person name="Zhu D."/>
            <person name="Muzny D."/>
            <person name="Worley K."/>
            <person name="Gibbs R."/>
        </authorList>
    </citation>
    <scope>NUCLEOTIDE SEQUENCE [LARGE SCALE GENOMIC DNA]</scope>
    <source>
        <strain evidence="2 3">ATCC 43531</strain>
    </source>
</reference>
<dbReference type="EMBL" id="ACLA01000008">
    <property type="protein sequence ID" value="EEQ49095.1"/>
    <property type="molecule type" value="Genomic_DNA"/>
</dbReference>
<dbReference type="RefSeq" id="WP_006690863.1">
    <property type="nucleotide sequence ID" value="NZ_GG694007.1"/>
</dbReference>
<dbReference type="InterPro" id="IPR041698">
    <property type="entry name" value="Methyltransf_25"/>
</dbReference>
<dbReference type="InterPro" id="IPR029063">
    <property type="entry name" value="SAM-dependent_MTases_sf"/>
</dbReference>
<dbReference type="OrthoDB" id="2472181at2"/>
<dbReference type="Proteomes" id="UP000005309">
    <property type="component" value="Unassembled WGS sequence"/>
</dbReference>
<accession>C4V256</accession>
<comment type="caution">
    <text evidence="2">The sequence shown here is derived from an EMBL/GenBank/DDBJ whole genome shotgun (WGS) entry which is preliminary data.</text>
</comment>
<keyword evidence="2" id="KW-0489">Methyltransferase</keyword>
<gene>
    <name evidence="2" type="ORF">HMPREF0908_0600</name>
</gene>
<evidence type="ECO:0000313" key="3">
    <source>
        <dbReference type="Proteomes" id="UP000005309"/>
    </source>
</evidence>
<dbReference type="SUPFAM" id="SSF53335">
    <property type="entry name" value="S-adenosyl-L-methionine-dependent methyltransferases"/>
    <property type="match status" value="1"/>
</dbReference>
<proteinExistence type="predicted"/>
<keyword evidence="2" id="KW-0808">Transferase</keyword>
<name>C4V256_9FIRM</name>
<dbReference type="STRING" id="638302.HMPREF0908_0600"/>
<dbReference type="eggNOG" id="COG2226">
    <property type="taxonomic scope" value="Bacteria"/>
</dbReference>
<dbReference type="HOGENOM" id="CLU_1193769_0_0_9"/>
<keyword evidence="3" id="KW-1185">Reference proteome</keyword>
<dbReference type="Gene3D" id="3.40.50.150">
    <property type="entry name" value="Vaccinia Virus protein VP39"/>
    <property type="match status" value="1"/>
</dbReference>
<dbReference type="GO" id="GO:0008168">
    <property type="term" value="F:methyltransferase activity"/>
    <property type="evidence" value="ECO:0007669"/>
    <property type="project" value="UniProtKB-KW"/>
</dbReference>
<organism evidence="2 3">
    <name type="scientific">Selenomonas flueggei ATCC 43531</name>
    <dbReference type="NCBI Taxonomy" id="638302"/>
    <lineage>
        <taxon>Bacteria</taxon>
        <taxon>Bacillati</taxon>
        <taxon>Bacillota</taxon>
        <taxon>Negativicutes</taxon>
        <taxon>Selenomonadales</taxon>
        <taxon>Selenomonadaceae</taxon>
        <taxon>Selenomonas</taxon>
    </lineage>
</organism>
<dbReference type="Pfam" id="PF13649">
    <property type="entry name" value="Methyltransf_25"/>
    <property type="match status" value="1"/>
</dbReference>
<sequence>MDNKWREIWNRRKPGTGKLSGNWEDTFLELKRLNGYDVMGEGISLDAFLDEYAQTKELLCLTNDSSVFEVGCGTGANLYLMQRDGMTVGGTDYAEGLIETARAVLSSPVELYAGEADAIAVDQKYDAIFASGVFPYFPSDDYAVHVLDLMREKSRGAIGIMGLHDIEKREDYLAFRRANIPNYDELYKDLQRHFYTHSLFTDYASAHGLRIAFPSMELKGYWNNAFVFHCFMYRE</sequence>
<evidence type="ECO:0000313" key="2">
    <source>
        <dbReference type="EMBL" id="EEQ49095.1"/>
    </source>
</evidence>
<evidence type="ECO:0000259" key="1">
    <source>
        <dbReference type="Pfam" id="PF13649"/>
    </source>
</evidence>
<dbReference type="GO" id="GO:0032259">
    <property type="term" value="P:methylation"/>
    <property type="evidence" value="ECO:0007669"/>
    <property type="project" value="UniProtKB-KW"/>
</dbReference>
<protein>
    <submittedName>
        <fullName evidence="2">Methyltransferase domain protein</fullName>
    </submittedName>
</protein>
<dbReference type="AlphaFoldDB" id="C4V256"/>
<feature type="domain" description="Methyltransferase" evidence="1">
    <location>
        <begin position="67"/>
        <end position="143"/>
    </location>
</feature>
<dbReference type="CDD" id="cd02440">
    <property type="entry name" value="AdoMet_MTases"/>
    <property type="match status" value="1"/>
</dbReference>